<evidence type="ECO:0000256" key="9">
    <source>
        <dbReference type="ARBA" id="ARBA00023163"/>
    </source>
</evidence>
<keyword evidence="8" id="KW-0010">Activator</keyword>
<comment type="caution">
    <text evidence="15">The sequence shown here is derived from an EMBL/GenBank/DDBJ whole genome shotgun (WGS) entry which is preliminary data.</text>
</comment>
<evidence type="ECO:0000256" key="12">
    <source>
        <dbReference type="PROSITE-ProRule" id="PRU00094"/>
    </source>
</evidence>
<dbReference type="GO" id="GO:0030154">
    <property type="term" value="P:cell differentiation"/>
    <property type="evidence" value="ECO:0007669"/>
    <property type="project" value="TreeGrafter"/>
</dbReference>
<organism evidence="15 16">
    <name type="scientific">Digitaria exilis</name>
    <dbReference type="NCBI Taxonomy" id="1010633"/>
    <lineage>
        <taxon>Eukaryota</taxon>
        <taxon>Viridiplantae</taxon>
        <taxon>Streptophyta</taxon>
        <taxon>Embryophyta</taxon>
        <taxon>Tracheophyta</taxon>
        <taxon>Spermatophyta</taxon>
        <taxon>Magnoliopsida</taxon>
        <taxon>Liliopsida</taxon>
        <taxon>Poales</taxon>
        <taxon>Poaceae</taxon>
        <taxon>PACMAD clade</taxon>
        <taxon>Panicoideae</taxon>
        <taxon>Panicodae</taxon>
        <taxon>Paniceae</taxon>
        <taxon>Anthephorinae</taxon>
        <taxon>Digitaria</taxon>
    </lineage>
</organism>
<evidence type="ECO:0000256" key="1">
    <source>
        <dbReference type="ARBA" id="ARBA00004123"/>
    </source>
</evidence>
<evidence type="ECO:0000313" key="15">
    <source>
        <dbReference type="EMBL" id="KAF8672686.1"/>
    </source>
</evidence>
<keyword evidence="6" id="KW-0805">Transcription regulation</keyword>
<dbReference type="InterPro" id="IPR000679">
    <property type="entry name" value="Znf_GATA"/>
</dbReference>
<dbReference type="GO" id="GO:0005634">
    <property type="term" value="C:nucleus"/>
    <property type="evidence" value="ECO:0007669"/>
    <property type="project" value="UniProtKB-SubCell"/>
</dbReference>
<feature type="region of interest" description="Disordered" evidence="13">
    <location>
        <begin position="445"/>
        <end position="472"/>
    </location>
</feature>
<dbReference type="EMBL" id="JACEFO010002219">
    <property type="protein sequence ID" value="KAF8672686.1"/>
    <property type="molecule type" value="Genomic_DNA"/>
</dbReference>
<dbReference type="Proteomes" id="UP000636709">
    <property type="component" value="Unassembled WGS sequence"/>
</dbReference>
<dbReference type="SUPFAM" id="SSF57716">
    <property type="entry name" value="Glucocorticoid receptor-like (DNA-binding domain)"/>
    <property type="match status" value="2"/>
</dbReference>
<name>A0A835EBA3_9POAL</name>
<accession>A0A835EBA3</accession>
<dbReference type="AlphaFoldDB" id="A0A835EBA3"/>
<keyword evidence="10" id="KW-0539">Nucleus</keyword>
<feature type="region of interest" description="Disordered" evidence="13">
    <location>
        <begin position="410"/>
        <end position="433"/>
    </location>
</feature>
<evidence type="ECO:0000259" key="14">
    <source>
        <dbReference type="PROSITE" id="PS50114"/>
    </source>
</evidence>
<evidence type="ECO:0000313" key="16">
    <source>
        <dbReference type="Proteomes" id="UP000636709"/>
    </source>
</evidence>
<keyword evidence="9" id="KW-0804">Transcription</keyword>
<evidence type="ECO:0000256" key="10">
    <source>
        <dbReference type="ARBA" id="ARBA00023242"/>
    </source>
</evidence>
<evidence type="ECO:0000256" key="7">
    <source>
        <dbReference type="ARBA" id="ARBA00023125"/>
    </source>
</evidence>
<comment type="function">
    <text evidence="11">Transcriptional activator that specifically binds 5'-GATA-3' or 5'-GAT-3' motifs within gene promoters. May be involved in the regulation of some light-responsive genes.</text>
</comment>
<dbReference type="GO" id="GO:0006355">
    <property type="term" value="P:regulation of DNA-templated transcription"/>
    <property type="evidence" value="ECO:0007669"/>
    <property type="project" value="InterPro"/>
</dbReference>
<dbReference type="Gene3D" id="3.30.50.10">
    <property type="entry name" value="Erythroid Transcription Factor GATA-1, subunit A"/>
    <property type="match status" value="2"/>
</dbReference>
<evidence type="ECO:0000256" key="5">
    <source>
        <dbReference type="ARBA" id="ARBA00022833"/>
    </source>
</evidence>
<dbReference type="InterPro" id="IPR013088">
    <property type="entry name" value="Znf_NHR/GATA"/>
</dbReference>
<feature type="compositionally biased region" description="Basic and acidic residues" evidence="13">
    <location>
        <begin position="419"/>
        <end position="433"/>
    </location>
</feature>
<dbReference type="FunFam" id="3.30.50.10:FF:000025">
    <property type="entry name" value="GATA transcription factor"/>
    <property type="match status" value="2"/>
</dbReference>
<evidence type="ECO:0000256" key="6">
    <source>
        <dbReference type="ARBA" id="ARBA00023015"/>
    </source>
</evidence>
<evidence type="ECO:0000256" key="4">
    <source>
        <dbReference type="ARBA" id="ARBA00022771"/>
    </source>
</evidence>
<evidence type="ECO:0000256" key="13">
    <source>
        <dbReference type="SAM" id="MobiDB-lite"/>
    </source>
</evidence>
<protein>
    <recommendedName>
        <fullName evidence="14">GATA-type domain-containing protein</fullName>
    </recommendedName>
</protein>
<keyword evidence="5" id="KW-0862">Zinc</keyword>
<dbReference type="PANTHER" id="PTHR45658">
    <property type="entry name" value="GATA TRANSCRIPTION FACTOR"/>
    <property type="match status" value="1"/>
</dbReference>
<dbReference type="GO" id="GO:0008270">
    <property type="term" value="F:zinc ion binding"/>
    <property type="evidence" value="ECO:0007669"/>
    <property type="project" value="UniProtKB-KW"/>
</dbReference>
<evidence type="ECO:0000256" key="2">
    <source>
        <dbReference type="ARBA" id="ARBA00005694"/>
    </source>
</evidence>
<dbReference type="SMART" id="SM00401">
    <property type="entry name" value="ZnF_GATA"/>
    <property type="match status" value="2"/>
</dbReference>
<dbReference type="OrthoDB" id="679178at2759"/>
<keyword evidence="16" id="KW-1185">Reference proteome</keyword>
<dbReference type="InterPro" id="IPR051140">
    <property type="entry name" value="GATA_TF"/>
</dbReference>
<sequence>MYPHLFLQFTESLTPSKQLRSNRRLEAEDMVVVDALHGDSADAAADELFVGGPDLQSFFDHAALEVKANGGGGGGGEEGDEELEWLSNKDAFPTVETMAPLAQWPRTKGVRRRRWEVARRSPPQAPAVARAVARAEAAGWRCRHCGTDKTPQRREGPEGPSTLCNACGMRYRSGRLVPEYRPASSPTFSPELHSNRHRCVVEMRRRREAEDRASLAAAGSGDEKGNEKLEWLLKKGEVLAAAAVRPRTKGMRRPRKAAAWPVIAWSPPPAPPCSPAVVGQRQSHGGGAGVAGEPRHVPDGGDHGAGSCTAGEEGRGAVPADGGFNHAAPPALAAEEGRGCQQFGTEKTLSWLEGPERSSTLCNAGVVRCTSGRMVPVQPPASIPTYSPELRFDWHNRVKLHRRLEQPAKFSPAAAGVGEEGKKKELEWPSKSNKDAFPAVNTVLPAGTLPQTKNARRRRRVVELSPPRRRNRLGGEAEVVEQGRVGDGGTAAAVEARAAAAPADAGEDPASAWAPVVPGRRCRHCGTEKTPLWRDGPEGRHTLCNACGVRFRSGRLVPEYRPASSPTFSPGLHSNVHRQVVQLRRRRPEPTVVSTAVAAAAAAAAAARILLDD</sequence>
<proteinExistence type="inferred from homology"/>
<keyword evidence="3" id="KW-0479">Metal-binding</keyword>
<dbReference type="PROSITE" id="PS50114">
    <property type="entry name" value="GATA_ZN_FINGER_2"/>
    <property type="match status" value="2"/>
</dbReference>
<feature type="domain" description="GATA-type" evidence="14">
    <location>
        <begin position="516"/>
        <end position="552"/>
    </location>
</feature>
<reference evidence="15" key="1">
    <citation type="submission" date="2020-07" db="EMBL/GenBank/DDBJ databases">
        <title>Genome sequence and genetic diversity analysis of an under-domesticated orphan crop, white fonio (Digitaria exilis).</title>
        <authorList>
            <person name="Bennetzen J.L."/>
            <person name="Chen S."/>
            <person name="Ma X."/>
            <person name="Wang X."/>
            <person name="Yssel A.E.J."/>
            <person name="Chaluvadi S.R."/>
            <person name="Johnson M."/>
            <person name="Gangashetty P."/>
            <person name="Hamidou F."/>
            <person name="Sanogo M.D."/>
            <person name="Zwaenepoel A."/>
            <person name="Wallace J."/>
            <person name="Van De Peer Y."/>
            <person name="Van Deynze A."/>
        </authorList>
    </citation>
    <scope>NUCLEOTIDE SEQUENCE</scope>
    <source>
        <tissue evidence="15">Leaves</tissue>
    </source>
</reference>
<dbReference type="PANTHER" id="PTHR45658:SF146">
    <property type="entry name" value="GATA-TYPE DOMAIN-CONTAINING PROTEIN"/>
    <property type="match status" value="1"/>
</dbReference>
<feature type="region of interest" description="Disordered" evidence="13">
    <location>
        <begin position="273"/>
        <end position="294"/>
    </location>
</feature>
<evidence type="ECO:0000256" key="3">
    <source>
        <dbReference type="ARBA" id="ARBA00022723"/>
    </source>
</evidence>
<comment type="subcellular location">
    <subcellularLocation>
        <location evidence="1">Nucleus</location>
    </subcellularLocation>
</comment>
<feature type="domain" description="GATA-type" evidence="14">
    <location>
        <begin position="136"/>
        <end position="172"/>
    </location>
</feature>
<dbReference type="Pfam" id="PF00320">
    <property type="entry name" value="GATA"/>
    <property type="match status" value="2"/>
</dbReference>
<evidence type="ECO:0000256" key="11">
    <source>
        <dbReference type="ARBA" id="ARBA00055020"/>
    </source>
</evidence>
<comment type="similarity">
    <text evidence="2">Belongs to the type IV zinc-finger family. Class A subfamily.</text>
</comment>
<dbReference type="GO" id="GO:0043565">
    <property type="term" value="F:sequence-specific DNA binding"/>
    <property type="evidence" value="ECO:0007669"/>
    <property type="project" value="InterPro"/>
</dbReference>
<evidence type="ECO:0000256" key="8">
    <source>
        <dbReference type="ARBA" id="ARBA00023159"/>
    </source>
</evidence>
<gene>
    <name evidence="15" type="ORF">HU200_049382</name>
</gene>
<keyword evidence="4 12" id="KW-0863">Zinc-finger</keyword>
<keyword evidence="7" id="KW-0238">DNA-binding</keyword>
<dbReference type="CDD" id="cd00202">
    <property type="entry name" value="ZnF_GATA"/>
    <property type="match status" value="2"/>
</dbReference>